<comment type="caution">
    <text evidence="2">The sequence shown here is derived from an EMBL/GenBank/DDBJ whole genome shotgun (WGS) entry which is preliminary data.</text>
</comment>
<feature type="coiled-coil region" evidence="1">
    <location>
        <begin position="62"/>
        <end position="138"/>
    </location>
</feature>
<keyword evidence="1" id="KW-0175">Coiled coil</keyword>
<keyword evidence="3" id="KW-1185">Reference proteome</keyword>
<protein>
    <submittedName>
        <fullName evidence="2">Uncharacterized protein</fullName>
    </submittedName>
</protein>
<dbReference type="Proteomes" id="UP001642260">
    <property type="component" value="Unassembled WGS sequence"/>
</dbReference>
<sequence length="150" mass="16715">MKFRRGRVSSPRPFRGTRVFSQENVPLLGEGPAEVILALQERLLRVLSLLNHLGAWFSKEDVASVKEEANELSRQLSEEKSRRATKGMELHDLQAKIKAIEDTAETSSSEALALGRKNQKLEEALEKLRAEAKISEDVKVMAVDGAKMTS</sequence>
<accession>A0ABC8J6I9</accession>
<organism evidence="2 3">
    <name type="scientific">Eruca vesicaria subsp. sativa</name>
    <name type="common">Garden rocket</name>
    <name type="synonym">Eruca sativa</name>
    <dbReference type="NCBI Taxonomy" id="29727"/>
    <lineage>
        <taxon>Eukaryota</taxon>
        <taxon>Viridiplantae</taxon>
        <taxon>Streptophyta</taxon>
        <taxon>Embryophyta</taxon>
        <taxon>Tracheophyta</taxon>
        <taxon>Spermatophyta</taxon>
        <taxon>Magnoliopsida</taxon>
        <taxon>eudicotyledons</taxon>
        <taxon>Gunneridae</taxon>
        <taxon>Pentapetalae</taxon>
        <taxon>rosids</taxon>
        <taxon>malvids</taxon>
        <taxon>Brassicales</taxon>
        <taxon>Brassicaceae</taxon>
        <taxon>Brassiceae</taxon>
        <taxon>Eruca</taxon>
    </lineage>
</organism>
<evidence type="ECO:0000313" key="3">
    <source>
        <dbReference type="Proteomes" id="UP001642260"/>
    </source>
</evidence>
<dbReference type="EMBL" id="CAKOAT010081822">
    <property type="protein sequence ID" value="CAH8314965.1"/>
    <property type="molecule type" value="Genomic_DNA"/>
</dbReference>
<evidence type="ECO:0000256" key="1">
    <source>
        <dbReference type="SAM" id="Coils"/>
    </source>
</evidence>
<evidence type="ECO:0000313" key="2">
    <source>
        <dbReference type="EMBL" id="CAH8314965.1"/>
    </source>
</evidence>
<proteinExistence type="predicted"/>
<reference evidence="2 3" key="1">
    <citation type="submission" date="2022-03" db="EMBL/GenBank/DDBJ databases">
        <authorList>
            <person name="Macdonald S."/>
            <person name="Ahmed S."/>
            <person name="Newling K."/>
        </authorList>
    </citation>
    <scope>NUCLEOTIDE SEQUENCE [LARGE SCALE GENOMIC DNA]</scope>
</reference>
<gene>
    <name evidence="2" type="ORF">ERUC_LOCUS7301</name>
</gene>
<name>A0ABC8J6I9_ERUVS</name>
<dbReference type="AlphaFoldDB" id="A0ABC8J6I9"/>